<evidence type="ECO:0000259" key="1">
    <source>
        <dbReference type="PROSITE" id="PS50105"/>
    </source>
</evidence>
<evidence type="ECO:0000313" key="3">
    <source>
        <dbReference type="RefSeq" id="XP_025410427.1"/>
    </source>
</evidence>
<protein>
    <submittedName>
        <fullName evidence="3">Protein aveugle isoform X1</fullName>
    </submittedName>
</protein>
<dbReference type="CTD" id="246638"/>
<dbReference type="GeneID" id="112683563"/>
<dbReference type="AlphaFoldDB" id="A0A8B8FIN1"/>
<dbReference type="PROSITE" id="PS50105">
    <property type="entry name" value="SAM_DOMAIN"/>
    <property type="match status" value="1"/>
</dbReference>
<dbReference type="Gene3D" id="1.10.150.50">
    <property type="entry name" value="Transcription Factor, Ets-1"/>
    <property type="match status" value="1"/>
</dbReference>
<dbReference type="GO" id="GO:0009898">
    <property type="term" value="C:cytoplasmic side of plasma membrane"/>
    <property type="evidence" value="ECO:0007669"/>
    <property type="project" value="TreeGrafter"/>
</dbReference>
<dbReference type="SUPFAM" id="SSF47769">
    <property type="entry name" value="SAM/Pointed domain"/>
    <property type="match status" value="1"/>
</dbReference>
<dbReference type="InterPro" id="IPR013761">
    <property type="entry name" value="SAM/pointed_sf"/>
</dbReference>
<dbReference type="InterPro" id="IPR001660">
    <property type="entry name" value="SAM"/>
</dbReference>
<gene>
    <name evidence="3" type="primary">LOC112683563</name>
</gene>
<dbReference type="InterPro" id="IPR039144">
    <property type="entry name" value="Aveugle-like_SAM_dom"/>
</dbReference>
<keyword evidence="2" id="KW-1185">Reference proteome</keyword>
<dbReference type="PANTHER" id="PTHR20843:SF0">
    <property type="entry name" value="PROTEIN AVEUGLE"/>
    <property type="match status" value="1"/>
</dbReference>
<dbReference type="InterPro" id="IPR052268">
    <property type="entry name" value="SAM_domain-containing_protein"/>
</dbReference>
<organism evidence="2 3">
    <name type="scientific">Sipha flava</name>
    <name type="common">yellow sugarcane aphid</name>
    <dbReference type="NCBI Taxonomy" id="143950"/>
    <lineage>
        <taxon>Eukaryota</taxon>
        <taxon>Metazoa</taxon>
        <taxon>Ecdysozoa</taxon>
        <taxon>Arthropoda</taxon>
        <taxon>Hexapoda</taxon>
        <taxon>Insecta</taxon>
        <taxon>Pterygota</taxon>
        <taxon>Neoptera</taxon>
        <taxon>Paraneoptera</taxon>
        <taxon>Hemiptera</taxon>
        <taxon>Sternorrhyncha</taxon>
        <taxon>Aphidomorpha</taxon>
        <taxon>Aphidoidea</taxon>
        <taxon>Aphididae</taxon>
        <taxon>Sipha</taxon>
    </lineage>
</organism>
<dbReference type="RefSeq" id="XP_025410427.1">
    <property type="nucleotide sequence ID" value="XM_025554642.1"/>
</dbReference>
<feature type="domain" description="SAM" evidence="1">
    <location>
        <begin position="41"/>
        <end position="107"/>
    </location>
</feature>
<evidence type="ECO:0000313" key="2">
    <source>
        <dbReference type="Proteomes" id="UP000694846"/>
    </source>
</evidence>
<name>A0A8B8FIN1_9HEMI</name>
<dbReference type="OrthoDB" id="434324at2759"/>
<dbReference type="Pfam" id="PF07647">
    <property type="entry name" value="SAM_2"/>
    <property type="match status" value="1"/>
</dbReference>
<reference evidence="3" key="1">
    <citation type="submission" date="2025-08" db="UniProtKB">
        <authorList>
            <consortium name="RefSeq"/>
        </authorList>
    </citation>
    <scope>IDENTIFICATION</scope>
    <source>
        <tissue evidence="3">Whole body</tissue>
    </source>
</reference>
<proteinExistence type="predicted"/>
<dbReference type="PANTHER" id="PTHR20843">
    <property type="entry name" value="STERILE ALPHA MOTIF DOMAIN CONTAINING PROTEIN 10"/>
    <property type="match status" value="1"/>
</dbReference>
<sequence>MKIKISYKLQIKTKTMILEDNQSIIKPRNSRAARPKVVYQWTTQDVQKWFRRHCYDYYVLYGEKFLQHEIIGRALIRINENQLYRMGITNPDHSQEICREILKLRLKTYILEFRDLERNNLYD</sequence>
<dbReference type="GO" id="GO:0007169">
    <property type="term" value="P:cell surface receptor protein tyrosine kinase signaling pathway"/>
    <property type="evidence" value="ECO:0007669"/>
    <property type="project" value="TreeGrafter"/>
</dbReference>
<dbReference type="SMART" id="SM00454">
    <property type="entry name" value="SAM"/>
    <property type="match status" value="1"/>
</dbReference>
<dbReference type="CDD" id="cd09510">
    <property type="entry name" value="SAM_aveugle-like"/>
    <property type="match status" value="1"/>
</dbReference>
<accession>A0A8B8FIN1</accession>
<dbReference type="Proteomes" id="UP000694846">
    <property type="component" value="Unplaced"/>
</dbReference>